<gene>
    <name evidence="3" type="ORF">SAMN05443574_106235</name>
</gene>
<dbReference type="EMBL" id="FNOF01000006">
    <property type="protein sequence ID" value="SDW77228.1"/>
    <property type="molecule type" value="Genomic_DNA"/>
</dbReference>
<sequence length="143" mass="15373">MGRFKTETVGMTEGIGVAVLVGLTLLVTAIVGLNVLVIEDDDGGGPQANFSYDYVEDNELLIVTHERGDEFEAGNVEFEGPSKTVTWAQVANREPDAMIGPGDIAQLSSGNAYERRVGARDTITIYHNASGNRTQLDQWDGAN</sequence>
<accession>A0A1H2W9M4</accession>
<evidence type="ECO:0000256" key="1">
    <source>
        <dbReference type="SAM" id="Phobius"/>
    </source>
</evidence>
<evidence type="ECO:0000259" key="2">
    <source>
        <dbReference type="Pfam" id="PF07790"/>
    </source>
</evidence>
<evidence type="ECO:0000313" key="3">
    <source>
        <dbReference type="EMBL" id="SDW77228.1"/>
    </source>
</evidence>
<name>A0A1H2W9M4_HALVA</name>
<keyword evidence="1" id="KW-0472">Membrane</keyword>
<dbReference type="AlphaFoldDB" id="A0A1H2W9M4"/>
<proteinExistence type="predicted"/>
<feature type="domain" description="Archaeal Type IV pilin N-terminal" evidence="2">
    <location>
        <begin position="15"/>
        <end position="78"/>
    </location>
</feature>
<keyword evidence="1" id="KW-0812">Transmembrane</keyword>
<evidence type="ECO:0000313" key="4">
    <source>
        <dbReference type="Proteomes" id="UP000182573"/>
    </source>
</evidence>
<dbReference type="RefSeq" id="WP_004516594.1">
    <property type="nucleotide sequence ID" value="NZ_FNOF01000006.1"/>
</dbReference>
<keyword evidence="1" id="KW-1133">Transmembrane helix</keyword>
<organism evidence="3 4">
    <name type="scientific">Haloarcula vallismortis</name>
    <name type="common">Halobacterium vallismortis</name>
    <dbReference type="NCBI Taxonomy" id="28442"/>
    <lineage>
        <taxon>Archaea</taxon>
        <taxon>Methanobacteriati</taxon>
        <taxon>Methanobacteriota</taxon>
        <taxon>Stenosarchaea group</taxon>
        <taxon>Halobacteria</taxon>
        <taxon>Halobacteriales</taxon>
        <taxon>Haloarculaceae</taxon>
        <taxon>Haloarcula</taxon>
    </lineage>
</organism>
<reference evidence="3 4" key="1">
    <citation type="submission" date="2016-10" db="EMBL/GenBank/DDBJ databases">
        <authorList>
            <person name="de Groot N.N."/>
        </authorList>
    </citation>
    <scope>NUCLEOTIDE SEQUENCE [LARGE SCALE GENOMIC DNA]</scope>
    <source>
        <strain evidence="3 4">DSM 3756</strain>
    </source>
</reference>
<dbReference type="Pfam" id="PF07790">
    <property type="entry name" value="Pilin_N"/>
    <property type="match status" value="1"/>
</dbReference>
<dbReference type="Proteomes" id="UP000182573">
    <property type="component" value="Unassembled WGS sequence"/>
</dbReference>
<feature type="transmembrane region" description="Helical" evidence="1">
    <location>
        <begin position="15"/>
        <end position="37"/>
    </location>
</feature>
<protein>
    <recommendedName>
        <fullName evidence="2">Archaeal Type IV pilin N-terminal domain-containing protein</fullName>
    </recommendedName>
</protein>
<dbReference type="InterPro" id="IPR012859">
    <property type="entry name" value="Pilin_N_archaeal"/>
</dbReference>